<gene>
    <name evidence="2" type="ORF">E0489_11665</name>
</gene>
<keyword evidence="1" id="KW-0812">Transmembrane</keyword>
<accession>A0ABY2K4Q6</accession>
<evidence type="ECO:0000313" key="3">
    <source>
        <dbReference type="Proteomes" id="UP000297244"/>
    </source>
</evidence>
<dbReference type="RefSeq" id="WP_135343929.1">
    <property type="nucleotide sequence ID" value="NZ_ML214263.1"/>
</dbReference>
<evidence type="ECO:0000256" key="1">
    <source>
        <dbReference type="SAM" id="Phobius"/>
    </source>
</evidence>
<protein>
    <submittedName>
        <fullName evidence="2">Uncharacterized protein</fullName>
    </submittedName>
</protein>
<sequence>MEWKDLLDSGLAVAAFAAFLRMVFVDVAEMKARLARMEEGQREQTHLLNRLANATEALAYRQGVRLKKEKEA</sequence>
<reference evidence="2 3" key="1">
    <citation type="submission" date="2019-03" db="EMBL/GenBank/DDBJ databases">
        <title>Thermus tengchongensis species for the arsenic transformation mechanism.</title>
        <authorList>
            <person name="Yuan G.C."/>
        </authorList>
    </citation>
    <scope>NUCLEOTIDE SEQUENCE [LARGE SCALE GENOMIC DNA]</scope>
    <source>
        <strain evidence="2 3">15Y</strain>
    </source>
</reference>
<organism evidence="2 3">
    <name type="scientific">Thermus tengchongensis</name>
    <dbReference type="NCBI Taxonomy" id="1214928"/>
    <lineage>
        <taxon>Bacteria</taxon>
        <taxon>Thermotogati</taxon>
        <taxon>Deinococcota</taxon>
        <taxon>Deinococci</taxon>
        <taxon>Thermales</taxon>
        <taxon>Thermaceae</taxon>
        <taxon>Thermus</taxon>
    </lineage>
</organism>
<keyword evidence="1" id="KW-0472">Membrane</keyword>
<proteinExistence type="predicted"/>
<comment type="caution">
    <text evidence="2">The sequence shown here is derived from an EMBL/GenBank/DDBJ whole genome shotgun (WGS) entry which is preliminary data.</text>
</comment>
<dbReference type="Proteomes" id="UP000297244">
    <property type="component" value="Unassembled WGS sequence"/>
</dbReference>
<keyword evidence="3" id="KW-1185">Reference proteome</keyword>
<evidence type="ECO:0000313" key="2">
    <source>
        <dbReference type="EMBL" id="TFU14673.1"/>
    </source>
</evidence>
<dbReference type="EMBL" id="SKBL01000028">
    <property type="protein sequence ID" value="TFU14673.1"/>
    <property type="molecule type" value="Genomic_DNA"/>
</dbReference>
<name>A0ABY2K4Q6_9DEIN</name>
<keyword evidence="1" id="KW-1133">Transmembrane helix</keyword>
<feature type="transmembrane region" description="Helical" evidence="1">
    <location>
        <begin position="6"/>
        <end position="28"/>
    </location>
</feature>